<accession>A0AAF0FAW6</accession>
<evidence type="ECO:0000256" key="1">
    <source>
        <dbReference type="SAM" id="MobiDB-lite"/>
    </source>
</evidence>
<dbReference type="InterPro" id="IPR039191">
    <property type="entry name" value="Nopp140-like"/>
</dbReference>
<dbReference type="GO" id="GO:0005730">
    <property type="term" value="C:nucleolus"/>
    <property type="evidence" value="ECO:0007669"/>
    <property type="project" value="InterPro"/>
</dbReference>
<protein>
    <submittedName>
        <fullName evidence="3">Jun-like transcription factor</fullName>
    </submittedName>
</protein>
<dbReference type="GO" id="GO:0005654">
    <property type="term" value="C:nucleoplasm"/>
    <property type="evidence" value="ECO:0007669"/>
    <property type="project" value="TreeGrafter"/>
</dbReference>
<dbReference type="EMBL" id="CP118376">
    <property type="protein sequence ID" value="WFD42926.1"/>
    <property type="molecule type" value="Genomic_DNA"/>
</dbReference>
<keyword evidence="4" id="KW-1185">Reference proteome</keyword>
<name>A0AAF0FAW6_9BASI</name>
<sequence>MESDNSSITVSSDTLRLVYAFLYTHSKPKLAAKFAEQYPKMELTKDADRAETLSNALVATVASASALPDSKVSLALGSKKKKSRTHDAKEKKSKKAKKEPVVAEAETQASVLDPDVTMEDMSLVQDGSMAEPEVSITEVIEPGEVSLVESVASPVSKSNKKTKTVGERFQRVKSDRAEILDERLRDMSYAAKSGAGDYGARANADLIVTRGKAFTKEKNKKKRGSYRGGEIDQGSQYVV</sequence>
<feature type="region of interest" description="Disordered" evidence="1">
    <location>
        <begin position="76"/>
        <end position="103"/>
    </location>
</feature>
<reference evidence="3" key="1">
    <citation type="submission" date="2023-02" db="EMBL/GenBank/DDBJ databases">
        <title>Mating type loci evolution in Malassezia.</title>
        <authorList>
            <person name="Coelho M.A."/>
        </authorList>
    </citation>
    <scope>NUCLEOTIDE SEQUENCE</scope>
    <source>
        <strain evidence="3">CBS 14136</strain>
    </source>
</reference>
<evidence type="ECO:0000313" key="4">
    <source>
        <dbReference type="Proteomes" id="UP001214628"/>
    </source>
</evidence>
<feature type="region of interest" description="Disordered" evidence="1">
    <location>
        <begin position="217"/>
        <end position="239"/>
    </location>
</feature>
<dbReference type="Proteomes" id="UP001214628">
    <property type="component" value="Chromosome 2"/>
</dbReference>
<organism evidence="3 4">
    <name type="scientific">Malassezia psittaci</name>
    <dbReference type="NCBI Taxonomy" id="1821823"/>
    <lineage>
        <taxon>Eukaryota</taxon>
        <taxon>Fungi</taxon>
        <taxon>Dikarya</taxon>
        <taxon>Basidiomycota</taxon>
        <taxon>Ustilaginomycotina</taxon>
        <taxon>Malasseziomycetes</taxon>
        <taxon>Malasseziales</taxon>
        <taxon>Malasseziaceae</taxon>
        <taxon>Malassezia</taxon>
    </lineage>
</organism>
<evidence type="ECO:0000313" key="3">
    <source>
        <dbReference type="EMBL" id="WFD42926.1"/>
    </source>
</evidence>
<dbReference type="PANTHER" id="PTHR23216:SF1">
    <property type="entry name" value="NUCLEOLAR AND COILED-BODY PHOSPHOPROTEIN 1"/>
    <property type="match status" value="1"/>
</dbReference>
<proteinExistence type="predicted"/>
<dbReference type="PANTHER" id="PTHR23216">
    <property type="entry name" value="NUCLEOLAR AND COILED-BODY PHOSPHOPROTEIN 1"/>
    <property type="match status" value="1"/>
</dbReference>
<dbReference type="AlphaFoldDB" id="A0AAF0FAW6"/>
<feature type="domain" description="Srp40 C-terminal" evidence="2">
    <location>
        <begin position="168"/>
        <end position="235"/>
    </location>
</feature>
<dbReference type="InterPro" id="IPR007718">
    <property type="entry name" value="Srp40_C"/>
</dbReference>
<evidence type="ECO:0000259" key="2">
    <source>
        <dbReference type="Pfam" id="PF05022"/>
    </source>
</evidence>
<gene>
    <name evidence="3" type="primary">SRP40</name>
    <name evidence="3" type="ORF">MPSI1_001577</name>
</gene>
<dbReference type="Pfam" id="PF05022">
    <property type="entry name" value="SRP40_C"/>
    <property type="match status" value="1"/>
</dbReference>